<feature type="domain" description="Cyclic nucleotide-binding" evidence="4">
    <location>
        <begin position="10"/>
        <end position="131"/>
    </location>
</feature>
<dbReference type="AlphaFoldDB" id="A0A1X2A6E5"/>
<sequence length="560" mass="59231">MVSAPTEAEAFPVFDDDQMARLRSYGTPTRVQLGELLFEAGQPSYDFVVLVSAAVETVREASADHGETVLARHGRRQFLGELNLLTGQAAYLSTRVVEAGEILRISPARFRELMDRDTELSDFILRALLARRRRLRTGEAARSMELIGSAYSAEAMALRTWLARLQIPHAFIDTDTVDGAALANALGFNVDDLPAFITPKKTLRRATAAQASRELGLAYSPTSGAEDRLWDLIVVGGGPAGLAAAVYGASEGLTTLLLEAVAIGGQAAASSRIENYLGFTSGISGADLTGRAAVQAQKFGAQLNSPNMVTAATANADGLSIKLSDGKELAARAVVIATGARYRTLPLARWNEFEGAGIYYATTELEVRLVAPNPVAVVGGANSAGQAALYLAGAGSPVDLIVRGADIHKDMSAYLSDRISANPLITVHLSTEVTALHGRDHLTEITVTDNAAQSATTLPCRALFNFIGAVPATDWLNDIYLDRRGFVLTDAALPEDALTITWPHLGRRPLPFETSVPGIFAVGDVRVGSVKRVAAAVGEGASAVRSVHQSMAASSLRALP</sequence>
<dbReference type="SUPFAM" id="SSF51905">
    <property type="entry name" value="FAD/NAD(P)-binding domain"/>
    <property type="match status" value="1"/>
</dbReference>
<dbReference type="InterPro" id="IPR000595">
    <property type="entry name" value="cNMP-bd_dom"/>
</dbReference>
<dbReference type="Pfam" id="PF00027">
    <property type="entry name" value="cNMP_binding"/>
    <property type="match status" value="1"/>
</dbReference>
<dbReference type="InterPro" id="IPR023753">
    <property type="entry name" value="FAD/NAD-binding_dom"/>
</dbReference>
<gene>
    <name evidence="5" type="ORF">AWB90_20745</name>
</gene>
<accession>A0A1X2A6E5</accession>
<dbReference type="CDD" id="cd00038">
    <property type="entry name" value="CAP_ED"/>
    <property type="match status" value="1"/>
</dbReference>
<dbReference type="PROSITE" id="PS50042">
    <property type="entry name" value="CNMP_BINDING_3"/>
    <property type="match status" value="1"/>
</dbReference>
<evidence type="ECO:0000313" key="6">
    <source>
        <dbReference type="Proteomes" id="UP000193285"/>
    </source>
</evidence>
<dbReference type="InterPro" id="IPR036188">
    <property type="entry name" value="FAD/NAD-bd_sf"/>
</dbReference>
<reference evidence="5 6" key="1">
    <citation type="journal article" date="2015" name="Emerg. Microbes Infect.">
        <title>Characterization of 17 strains belonging to the Mycobacterium simiae complex and description of Mycobacterium paraense sp. nov.</title>
        <authorList>
            <person name="Fusco da Costa A.R."/>
            <person name="Fedrizzi T."/>
            <person name="Lopes M.L."/>
            <person name="Pecorari M."/>
            <person name="Oliveira da Costa W.L."/>
            <person name="Giacobazzi E."/>
            <person name="da Costa Bahia J.R."/>
            <person name="De Sanctis V."/>
            <person name="Batista Lima K.V."/>
            <person name="Bertorelli R."/>
            <person name="Grottola A."/>
            <person name="Fabio A."/>
            <person name="Mariottini A."/>
            <person name="Ferretti P."/>
            <person name="Di Leva F."/>
            <person name="Fregni Serpini G."/>
            <person name="Tagliazucchi S."/>
            <person name="Rumpianesi F."/>
            <person name="Jousson O."/>
            <person name="Segata N."/>
            <person name="Tortoli E."/>
        </authorList>
    </citation>
    <scope>NUCLEOTIDE SEQUENCE [LARGE SCALE GENOMIC DNA]</scope>
    <source>
        <strain evidence="5 6">IEC33</strain>
    </source>
</reference>
<dbReference type="PRINTS" id="PR00368">
    <property type="entry name" value="FADPNR"/>
</dbReference>
<dbReference type="Pfam" id="PF07992">
    <property type="entry name" value="Pyr_redox_2"/>
    <property type="match status" value="1"/>
</dbReference>
<comment type="catalytic activity">
    <reaction evidence="3">
        <text>[thioredoxin]-dithiol + NADP(+) = [thioredoxin]-disulfide + NADPH + H(+)</text>
        <dbReference type="Rhea" id="RHEA:20345"/>
        <dbReference type="Rhea" id="RHEA-COMP:10698"/>
        <dbReference type="Rhea" id="RHEA-COMP:10700"/>
        <dbReference type="ChEBI" id="CHEBI:15378"/>
        <dbReference type="ChEBI" id="CHEBI:29950"/>
        <dbReference type="ChEBI" id="CHEBI:50058"/>
        <dbReference type="ChEBI" id="CHEBI:57783"/>
        <dbReference type="ChEBI" id="CHEBI:58349"/>
        <dbReference type="EC" id="1.8.1.9"/>
    </reaction>
</comment>
<dbReference type="Gene3D" id="3.50.50.60">
    <property type="entry name" value="FAD/NAD(P)-binding domain"/>
    <property type="match status" value="2"/>
</dbReference>
<dbReference type="InterPro" id="IPR050097">
    <property type="entry name" value="Ferredoxin-NADP_redctase_2"/>
</dbReference>
<proteinExistence type="predicted"/>
<dbReference type="InterPro" id="IPR014710">
    <property type="entry name" value="RmlC-like_jellyroll"/>
</dbReference>
<comment type="caution">
    <text evidence="5">The sequence shown here is derived from an EMBL/GenBank/DDBJ whole genome shotgun (WGS) entry which is preliminary data.</text>
</comment>
<evidence type="ECO:0000256" key="1">
    <source>
        <dbReference type="ARBA" id="ARBA00022630"/>
    </source>
</evidence>
<dbReference type="EMBL" id="LQPN01000063">
    <property type="protein sequence ID" value="ORW41715.1"/>
    <property type="molecule type" value="Genomic_DNA"/>
</dbReference>
<organism evidence="5 6">
    <name type="scientific">Mycobacterium paraense</name>
    <dbReference type="NCBI Taxonomy" id="767916"/>
    <lineage>
        <taxon>Bacteria</taxon>
        <taxon>Bacillati</taxon>
        <taxon>Actinomycetota</taxon>
        <taxon>Actinomycetes</taxon>
        <taxon>Mycobacteriales</taxon>
        <taxon>Mycobacteriaceae</taxon>
        <taxon>Mycobacterium</taxon>
        <taxon>Mycobacterium simiae complex</taxon>
    </lineage>
</organism>
<keyword evidence="1" id="KW-0285">Flavoprotein</keyword>
<keyword evidence="2" id="KW-0560">Oxidoreductase</keyword>
<dbReference type="PRINTS" id="PR00469">
    <property type="entry name" value="PNDRDTASEII"/>
</dbReference>
<dbReference type="SMART" id="SM00100">
    <property type="entry name" value="cNMP"/>
    <property type="match status" value="1"/>
</dbReference>
<dbReference type="SUPFAM" id="SSF51206">
    <property type="entry name" value="cAMP-binding domain-like"/>
    <property type="match status" value="1"/>
</dbReference>
<dbReference type="Proteomes" id="UP000193285">
    <property type="component" value="Unassembled WGS sequence"/>
</dbReference>
<dbReference type="InterPro" id="IPR018490">
    <property type="entry name" value="cNMP-bd_dom_sf"/>
</dbReference>
<evidence type="ECO:0000259" key="4">
    <source>
        <dbReference type="PROSITE" id="PS50042"/>
    </source>
</evidence>
<evidence type="ECO:0000256" key="2">
    <source>
        <dbReference type="ARBA" id="ARBA00023002"/>
    </source>
</evidence>
<evidence type="ECO:0000313" key="5">
    <source>
        <dbReference type="EMBL" id="ORW41715.1"/>
    </source>
</evidence>
<dbReference type="GO" id="GO:0004791">
    <property type="term" value="F:thioredoxin-disulfide reductase (NADPH) activity"/>
    <property type="evidence" value="ECO:0007669"/>
    <property type="project" value="UniProtKB-EC"/>
</dbReference>
<name>A0A1X2A6E5_9MYCO</name>
<dbReference type="PANTHER" id="PTHR48105">
    <property type="entry name" value="THIOREDOXIN REDUCTASE 1-RELATED-RELATED"/>
    <property type="match status" value="1"/>
</dbReference>
<protein>
    <recommendedName>
        <fullName evidence="4">Cyclic nucleotide-binding domain-containing protein</fullName>
    </recommendedName>
</protein>
<dbReference type="Gene3D" id="2.60.120.10">
    <property type="entry name" value="Jelly Rolls"/>
    <property type="match status" value="1"/>
</dbReference>
<evidence type="ECO:0000256" key="3">
    <source>
        <dbReference type="ARBA" id="ARBA00048132"/>
    </source>
</evidence>